<proteinExistence type="predicted"/>
<evidence type="ECO:0000256" key="1">
    <source>
        <dbReference type="SAM" id="Phobius"/>
    </source>
</evidence>
<organism evidence="2 3">
    <name type="scientific">Nocardia ninae NBRC 108245</name>
    <dbReference type="NCBI Taxonomy" id="1210091"/>
    <lineage>
        <taxon>Bacteria</taxon>
        <taxon>Bacillati</taxon>
        <taxon>Actinomycetota</taxon>
        <taxon>Actinomycetes</taxon>
        <taxon>Mycobacteriales</taxon>
        <taxon>Nocardiaceae</taxon>
        <taxon>Nocardia</taxon>
    </lineage>
</organism>
<dbReference type="EMBL" id="BJXA01000019">
    <property type="protein sequence ID" value="GEM38825.1"/>
    <property type="molecule type" value="Genomic_DNA"/>
</dbReference>
<keyword evidence="1" id="KW-0812">Transmembrane</keyword>
<gene>
    <name evidence="2" type="ORF">NN4_33440</name>
</gene>
<keyword evidence="1" id="KW-1133">Transmembrane helix</keyword>
<feature type="transmembrane region" description="Helical" evidence="1">
    <location>
        <begin position="64"/>
        <end position="84"/>
    </location>
</feature>
<evidence type="ECO:0000313" key="3">
    <source>
        <dbReference type="Proteomes" id="UP000321424"/>
    </source>
</evidence>
<dbReference type="Pfam" id="PF20064">
    <property type="entry name" value="DUF6463"/>
    <property type="match status" value="1"/>
</dbReference>
<keyword evidence="3" id="KW-1185">Reference proteome</keyword>
<sequence>MDSKTRFPVVGALLVFIGTAHTALGVAIWVDGVEQSELAFWFTAFGVAAVCFGLAVTDVERIRGYVPAPILGAIAVLTAFGLIFEPVSGFLTVLVPLAVGVGKWTRHRRVTAVPAAAGTASG</sequence>
<dbReference type="RefSeq" id="WP_186818472.1">
    <property type="nucleotide sequence ID" value="NZ_BJXA01000019.1"/>
</dbReference>
<reference evidence="2 3" key="1">
    <citation type="submission" date="2019-07" db="EMBL/GenBank/DDBJ databases">
        <title>Whole genome shotgun sequence of Nocardia ninae NBRC 108245.</title>
        <authorList>
            <person name="Hosoyama A."/>
            <person name="Uohara A."/>
            <person name="Ohji S."/>
            <person name="Ichikawa N."/>
        </authorList>
    </citation>
    <scope>NUCLEOTIDE SEQUENCE [LARGE SCALE GENOMIC DNA]</scope>
    <source>
        <strain evidence="2 3">NBRC 108245</strain>
    </source>
</reference>
<feature type="transmembrane region" description="Helical" evidence="1">
    <location>
        <begin position="38"/>
        <end position="57"/>
    </location>
</feature>
<comment type="caution">
    <text evidence="2">The sequence shown here is derived from an EMBL/GenBank/DDBJ whole genome shotgun (WGS) entry which is preliminary data.</text>
</comment>
<dbReference type="AlphaFoldDB" id="A0A511MDT9"/>
<protein>
    <submittedName>
        <fullName evidence="2">Uncharacterized protein</fullName>
    </submittedName>
</protein>
<name>A0A511MDT9_9NOCA</name>
<evidence type="ECO:0000313" key="2">
    <source>
        <dbReference type="EMBL" id="GEM38825.1"/>
    </source>
</evidence>
<dbReference type="InterPro" id="IPR045590">
    <property type="entry name" value="DUF6463"/>
</dbReference>
<accession>A0A511MDT9</accession>
<keyword evidence="1" id="KW-0472">Membrane</keyword>
<dbReference type="Proteomes" id="UP000321424">
    <property type="component" value="Unassembled WGS sequence"/>
</dbReference>